<comment type="caution">
    <text evidence="5">The sequence shown here is derived from an EMBL/GenBank/DDBJ whole genome shotgun (WGS) entry which is preliminary data.</text>
</comment>
<dbReference type="Pfam" id="PF12906">
    <property type="entry name" value="RINGv"/>
    <property type="match status" value="1"/>
</dbReference>
<protein>
    <recommendedName>
        <fullName evidence="4">RING-CH-type domain-containing protein</fullName>
    </recommendedName>
</protein>
<dbReference type="InterPro" id="IPR011990">
    <property type="entry name" value="TPR-like_helical_dom_sf"/>
</dbReference>
<gene>
    <name evidence="5" type="ORF">PECAL_4P00650</name>
</gene>
<keyword evidence="1" id="KW-0479">Metal-binding</keyword>
<keyword evidence="3" id="KW-0862">Zinc</keyword>
<evidence type="ECO:0000256" key="3">
    <source>
        <dbReference type="ARBA" id="ARBA00022833"/>
    </source>
</evidence>
<evidence type="ECO:0000256" key="1">
    <source>
        <dbReference type="ARBA" id="ARBA00022723"/>
    </source>
</evidence>
<feature type="domain" description="RING-CH-type" evidence="4">
    <location>
        <begin position="46"/>
        <end position="103"/>
    </location>
</feature>
<accession>A0A8J2SJ91</accession>
<organism evidence="5 6">
    <name type="scientific">Pelagomonas calceolata</name>
    <dbReference type="NCBI Taxonomy" id="35677"/>
    <lineage>
        <taxon>Eukaryota</taxon>
        <taxon>Sar</taxon>
        <taxon>Stramenopiles</taxon>
        <taxon>Ochrophyta</taxon>
        <taxon>Pelagophyceae</taxon>
        <taxon>Pelagomonadales</taxon>
        <taxon>Pelagomonadaceae</taxon>
        <taxon>Pelagomonas</taxon>
    </lineage>
</organism>
<keyword evidence="2" id="KW-0863">Zinc-finger</keyword>
<proteinExistence type="predicted"/>
<reference evidence="5" key="1">
    <citation type="submission" date="2021-11" db="EMBL/GenBank/DDBJ databases">
        <authorList>
            <consortium name="Genoscope - CEA"/>
            <person name="William W."/>
        </authorList>
    </citation>
    <scope>NUCLEOTIDE SEQUENCE</scope>
</reference>
<dbReference type="Gene3D" id="3.30.40.10">
    <property type="entry name" value="Zinc/RING finger domain, C3HC4 (zinc finger)"/>
    <property type="match status" value="1"/>
</dbReference>
<dbReference type="OrthoDB" id="237509at2759"/>
<dbReference type="Pfam" id="PF13374">
    <property type="entry name" value="TPR_10"/>
    <property type="match status" value="1"/>
</dbReference>
<dbReference type="Gene3D" id="1.25.40.10">
    <property type="entry name" value="Tetratricopeptide repeat domain"/>
    <property type="match status" value="1"/>
</dbReference>
<sequence length="332" mass="36698">MAEPELDATAPTLPVCLLDTDFVEQRYQEALAGAIEACAADTAGEKCYICYAEGDEEGLVRGCSCRGDSGIAHVSCLVRGAHAAVERHGAKNFNMWHKCGLCEQDYHGIVACALGWACWRTCMGRPEKDLFRLSAITVLYDGLCKADNYEDAVSVQEAELCMLRRLGYSESHEIMLAAKTNLSGTYTCLGLAEQAVQIEEDIYSGRLKLNGEEHEHTLTAANNYAIALVNLERFAEARSLMCKTIPVARRVFGASHYYTLRMKSIYAATLYKDTGATLDDLRESVETLEKHTVPTARHVMGRTHPVTQKIEDDLRRSRAALRAREAQPPPQA</sequence>
<name>A0A8J2SJ91_9STRA</name>
<dbReference type="SUPFAM" id="SSF48452">
    <property type="entry name" value="TPR-like"/>
    <property type="match status" value="1"/>
</dbReference>
<dbReference type="InterPro" id="IPR011016">
    <property type="entry name" value="Znf_RING-CH"/>
</dbReference>
<evidence type="ECO:0000256" key="2">
    <source>
        <dbReference type="ARBA" id="ARBA00022771"/>
    </source>
</evidence>
<dbReference type="EMBL" id="CAKKNE010000004">
    <property type="protein sequence ID" value="CAH0372905.1"/>
    <property type="molecule type" value="Genomic_DNA"/>
</dbReference>
<keyword evidence="6" id="KW-1185">Reference proteome</keyword>
<evidence type="ECO:0000313" key="5">
    <source>
        <dbReference type="EMBL" id="CAH0372905.1"/>
    </source>
</evidence>
<dbReference type="GO" id="GO:0008270">
    <property type="term" value="F:zinc ion binding"/>
    <property type="evidence" value="ECO:0007669"/>
    <property type="project" value="UniProtKB-KW"/>
</dbReference>
<dbReference type="Proteomes" id="UP000789595">
    <property type="component" value="Unassembled WGS sequence"/>
</dbReference>
<evidence type="ECO:0000313" key="6">
    <source>
        <dbReference type="Proteomes" id="UP000789595"/>
    </source>
</evidence>
<dbReference type="SMART" id="SM00744">
    <property type="entry name" value="RINGv"/>
    <property type="match status" value="1"/>
</dbReference>
<dbReference type="SUPFAM" id="SSF57850">
    <property type="entry name" value="RING/U-box"/>
    <property type="match status" value="1"/>
</dbReference>
<dbReference type="AlphaFoldDB" id="A0A8J2SJ91"/>
<evidence type="ECO:0000259" key="4">
    <source>
        <dbReference type="SMART" id="SM00744"/>
    </source>
</evidence>
<dbReference type="InterPro" id="IPR013083">
    <property type="entry name" value="Znf_RING/FYVE/PHD"/>
</dbReference>